<dbReference type="Pfam" id="PF00440">
    <property type="entry name" value="TetR_N"/>
    <property type="match status" value="1"/>
</dbReference>
<evidence type="ECO:0000259" key="4">
    <source>
        <dbReference type="PROSITE" id="PS50977"/>
    </source>
</evidence>
<dbReference type="SUPFAM" id="SSF46689">
    <property type="entry name" value="Homeodomain-like"/>
    <property type="match status" value="1"/>
</dbReference>
<dbReference type="InterPro" id="IPR009057">
    <property type="entry name" value="Homeodomain-like_sf"/>
</dbReference>
<comment type="caution">
    <text evidence="5">The sequence shown here is derived from an EMBL/GenBank/DDBJ whole genome shotgun (WGS) entry which is preliminary data.</text>
</comment>
<dbReference type="InterPro" id="IPR001647">
    <property type="entry name" value="HTH_TetR"/>
</dbReference>
<dbReference type="PROSITE" id="PS50977">
    <property type="entry name" value="HTH_TETR_2"/>
    <property type="match status" value="1"/>
</dbReference>
<gene>
    <name evidence="5" type="ORF">ACFOZ1_13880</name>
</gene>
<evidence type="ECO:0000256" key="2">
    <source>
        <dbReference type="ARBA" id="ARBA00023125"/>
    </source>
</evidence>
<dbReference type="PRINTS" id="PR00455">
    <property type="entry name" value="HTHTETR"/>
</dbReference>
<name>A0ABV8VYB1_9BACI</name>
<evidence type="ECO:0000313" key="5">
    <source>
        <dbReference type="EMBL" id="MFC4388887.1"/>
    </source>
</evidence>
<dbReference type="Proteomes" id="UP001595880">
    <property type="component" value="Unassembled WGS sequence"/>
</dbReference>
<dbReference type="PANTHER" id="PTHR43479">
    <property type="entry name" value="ACREF/ENVCD OPERON REPRESSOR-RELATED"/>
    <property type="match status" value="1"/>
</dbReference>
<evidence type="ECO:0000256" key="3">
    <source>
        <dbReference type="PROSITE-ProRule" id="PRU00335"/>
    </source>
</evidence>
<dbReference type="PANTHER" id="PTHR43479:SF21">
    <property type="entry name" value="TRANSCRIPTIONAL REGULATOR, TETR FAMILY"/>
    <property type="match status" value="1"/>
</dbReference>
<reference evidence="6" key="1">
    <citation type="journal article" date="2019" name="Int. J. Syst. Evol. Microbiol.">
        <title>The Global Catalogue of Microorganisms (GCM) 10K type strain sequencing project: providing services to taxonomists for standard genome sequencing and annotation.</title>
        <authorList>
            <consortium name="The Broad Institute Genomics Platform"/>
            <consortium name="The Broad Institute Genome Sequencing Center for Infectious Disease"/>
            <person name="Wu L."/>
            <person name="Ma J."/>
        </authorList>
    </citation>
    <scope>NUCLEOTIDE SEQUENCE [LARGE SCALE GENOMIC DNA]</scope>
    <source>
        <strain evidence="6">KACC 14058</strain>
    </source>
</reference>
<proteinExistence type="predicted"/>
<evidence type="ECO:0000256" key="1">
    <source>
        <dbReference type="ARBA" id="ARBA00022491"/>
    </source>
</evidence>
<protein>
    <submittedName>
        <fullName evidence="5">TetR/AcrR family transcriptional regulator</fullName>
    </submittedName>
</protein>
<accession>A0ABV8VYB1</accession>
<feature type="domain" description="HTH tetR-type" evidence="4">
    <location>
        <begin position="9"/>
        <end position="69"/>
    </location>
</feature>
<dbReference type="InterPro" id="IPR050624">
    <property type="entry name" value="HTH-type_Tx_Regulator"/>
</dbReference>
<organism evidence="5 6">
    <name type="scientific">Gracilibacillus marinus</name>
    <dbReference type="NCBI Taxonomy" id="630535"/>
    <lineage>
        <taxon>Bacteria</taxon>
        <taxon>Bacillati</taxon>
        <taxon>Bacillota</taxon>
        <taxon>Bacilli</taxon>
        <taxon>Bacillales</taxon>
        <taxon>Bacillaceae</taxon>
        <taxon>Gracilibacillus</taxon>
    </lineage>
</organism>
<dbReference type="Gene3D" id="1.10.357.10">
    <property type="entry name" value="Tetracycline Repressor, domain 2"/>
    <property type="match status" value="1"/>
</dbReference>
<sequence>MDGFERRTASKKQQIIVTALPLFLTHGIKSVSIATIAKQAHVSQVSIYNYFGSKDHLLKATMDYYIDEIFKEYEEILHAKISFSDKIKQMIFQKGKLATAIHEEIISYFTSSASGEPSYADQLFQEKTLQFFYTLIQQGKDEGYIKKDLSEHAVMIYLQLFKDAMQKKELQEVLIPLTEDIMHLFFYGIIGNKD</sequence>
<evidence type="ECO:0000313" key="6">
    <source>
        <dbReference type="Proteomes" id="UP001595880"/>
    </source>
</evidence>
<dbReference type="EMBL" id="JBHSDV010000005">
    <property type="protein sequence ID" value="MFC4388887.1"/>
    <property type="molecule type" value="Genomic_DNA"/>
</dbReference>
<keyword evidence="1" id="KW-0678">Repressor</keyword>
<keyword evidence="6" id="KW-1185">Reference proteome</keyword>
<keyword evidence="2 3" id="KW-0238">DNA-binding</keyword>
<dbReference type="RefSeq" id="WP_390200241.1">
    <property type="nucleotide sequence ID" value="NZ_JBHSDV010000005.1"/>
</dbReference>
<feature type="DNA-binding region" description="H-T-H motif" evidence="3">
    <location>
        <begin position="32"/>
        <end position="51"/>
    </location>
</feature>